<sequence length="277" mass="29900">MWWPACGVQAGGARRWWPACGVPDDSGEGGSTVGGGAPPTSRALTHIKENHKFQLNRRKGQREENPANGLAHLVIEIKNKHELKCVYVRHAITVYWGGVRPGADGMEHYESKMQHPVSSTGVQKNEPCDALNSITTNGLGLVNPDRVFSFYDELHAYLASAGIDGVKVDVQNILETLGAGHGMSVHPMAEYHAAARAVSGCAIYVSDKPGNHDFNLLKKLVLPDGSILRAKLPENAMTIQCESMSSSVRSSSWVKDVGTAWTTMTLLSSCSAPRSPQ</sequence>
<reference evidence="3" key="1">
    <citation type="journal article" date="2005" name="PLoS Biol.">
        <title>The genomes of Oryza sativa: a history of duplications.</title>
        <authorList>
            <person name="Yu J."/>
            <person name="Wang J."/>
            <person name="Lin W."/>
            <person name="Li S."/>
            <person name="Li H."/>
            <person name="Zhou J."/>
            <person name="Ni P."/>
            <person name="Dong W."/>
            <person name="Hu S."/>
            <person name="Zeng C."/>
            <person name="Zhang J."/>
            <person name="Zhang Y."/>
            <person name="Li R."/>
            <person name="Xu Z."/>
            <person name="Li S."/>
            <person name="Li X."/>
            <person name="Zheng H."/>
            <person name="Cong L."/>
            <person name="Lin L."/>
            <person name="Yin J."/>
            <person name="Geng J."/>
            <person name="Li G."/>
            <person name="Shi J."/>
            <person name="Liu J."/>
            <person name="Lv H."/>
            <person name="Li J."/>
            <person name="Wang J."/>
            <person name="Deng Y."/>
            <person name="Ran L."/>
            <person name="Shi X."/>
            <person name="Wang X."/>
            <person name="Wu Q."/>
            <person name="Li C."/>
            <person name="Ren X."/>
            <person name="Wang J."/>
            <person name="Wang X."/>
            <person name="Li D."/>
            <person name="Liu D."/>
            <person name="Zhang X."/>
            <person name="Ji Z."/>
            <person name="Zhao W."/>
            <person name="Sun Y."/>
            <person name="Zhang Z."/>
            <person name="Bao J."/>
            <person name="Han Y."/>
            <person name="Dong L."/>
            <person name="Ji J."/>
            <person name="Chen P."/>
            <person name="Wu S."/>
            <person name="Liu J."/>
            <person name="Xiao Y."/>
            <person name="Bu D."/>
            <person name="Tan J."/>
            <person name="Yang L."/>
            <person name="Ye C."/>
            <person name="Zhang J."/>
            <person name="Xu J."/>
            <person name="Zhou Y."/>
            <person name="Yu Y."/>
            <person name="Zhang B."/>
            <person name="Zhuang S."/>
            <person name="Wei H."/>
            <person name="Liu B."/>
            <person name="Lei M."/>
            <person name="Yu H."/>
            <person name="Li Y."/>
            <person name="Xu H."/>
            <person name="Wei S."/>
            <person name="He X."/>
            <person name="Fang L."/>
            <person name="Zhang Z."/>
            <person name="Zhang Y."/>
            <person name="Huang X."/>
            <person name="Su Z."/>
            <person name="Tong W."/>
            <person name="Li J."/>
            <person name="Tong Z."/>
            <person name="Li S."/>
            <person name="Ye J."/>
            <person name="Wang L."/>
            <person name="Fang L."/>
            <person name="Lei T."/>
            <person name="Chen C."/>
            <person name="Chen H."/>
            <person name="Xu Z."/>
            <person name="Li H."/>
            <person name="Huang H."/>
            <person name="Zhang F."/>
            <person name="Xu H."/>
            <person name="Li N."/>
            <person name="Zhao C."/>
            <person name="Li S."/>
            <person name="Dong L."/>
            <person name="Huang Y."/>
            <person name="Li L."/>
            <person name="Xi Y."/>
            <person name="Qi Q."/>
            <person name="Li W."/>
            <person name="Zhang B."/>
            <person name="Hu W."/>
            <person name="Zhang Y."/>
            <person name="Tian X."/>
            <person name="Jiao Y."/>
            <person name="Liang X."/>
            <person name="Jin J."/>
            <person name="Gao L."/>
            <person name="Zheng W."/>
            <person name="Hao B."/>
            <person name="Liu S."/>
            <person name="Wang W."/>
            <person name="Yuan L."/>
            <person name="Cao M."/>
            <person name="McDermott J."/>
            <person name="Samudrala R."/>
            <person name="Wang J."/>
            <person name="Wong G.K."/>
            <person name="Yang H."/>
        </authorList>
    </citation>
    <scope>NUCLEOTIDE SEQUENCE [LARGE SCALE GENOMIC DNA]</scope>
</reference>
<reference evidence="3" key="2">
    <citation type="submission" date="2008-12" db="EMBL/GenBank/DDBJ databases">
        <title>Improved gene annotation of the rice (Oryza sativa) genomes.</title>
        <authorList>
            <person name="Wang J."/>
            <person name="Li R."/>
            <person name="Fan W."/>
            <person name="Huang Q."/>
            <person name="Zhang J."/>
            <person name="Zhou Y."/>
            <person name="Hu Y."/>
            <person name="Zi S."/>
            <person name="Li J."/>
            <person name="Ni P."/>
            <person name="Zheng H."/>
            <person name="Zhang Y."/>
            <person name="Zhao M."/>
            <person name="Hao Q."/>
            <person name="McDermott J."/>
            <person name="Samudrala R."/>
            <person name="Kristiansen K."/>
            <person name="Wong G.K.-S."/>
        </authorList>
    </citation>
    <scope>NUCLEOTIDE SEQUENCE</scope>
</reference>
<dbReference type="PANTHER" id="PTHR31268:SF29">
    <property type="entry name" value="GALACTINOL--SUCROSE GALACTOSYLTRANSFERASE 1-RELATED"/>
    <property type="match status" value="1"/>
</dbReference>
<dbReference type="PANTHER" id="PTHR31268">
    <property type="match status" value="1"/>
</dbReference>
<dbReference type="InterPro" id="IPR017853">
    <property type="entry name" value="GH"/>
</dbReference>
<dbReference type="EMBL" id="CM000148">
    <property type="protein sequence ID" value="EAZ18254.1"/>
    <property type="molecule type" value="Genomic_DNA"/>
</dbReference>
<comment type="similarity">
    <text evidence="1">Belongs to the glycosyl hydrolases 36 family.</text>
</comment>
<dbReference type="AlphaFoldDB" id="A3CAZ1"/>
<dbReference type="Pfam" id="PF05691">
    <property type="entry name" value="Raffinose_syn"/>
    <property type="match status" value="2"/>
</dbReference>
<evidence type="ECO:0000313" key="3">
    <source>
        <dbReference type="EMBL" id="EAZ18254.1"/>
    </source>
</evidence>
<dbReference type="InterPro" id="IPR008811">
    <property type="entry name" value="Glycosyl_hydrolases_36"/>
</dbReference>
<proteinExistence type="inferred from homology"/>
<gene>
    <name evidence="3" type="ORF">OsJ_33793</name>
</gene>
<keyword evidence="2" id="KW-0119">Carbohydrate metabolism</keyword>
<dbReference type="Proteomes" id="UP000007752">
    <property type="component" value="Chromosome 11"/>
</dbReference>
<accession>A3CAZ1</accession>
<evidence type="ECO:0000256" key="2">
    <source>
        <dbReference type="ARBA" id="ARBA00023277"/>
    </source>
</evidence>
<evidence type="ECO:0000256" key="1">
    <source>
        <dbReference type="ARBA" id="ARBA00007240"/>
    </source>
</evidence>
<dbReference type="SUPFAM" id="SSF51445">
    <property type="entry name" value="(Trans)glycosidases"/>
    <property type="match status" value="1"/>
</dbReference>
<protein>
    <submittedName>
        <fullName evidence="3">Uncharacterized protein</fullName>
    </submittedName>
</protein>
<name>A3CAZ1_ORYSJ</name>
<organism evidence="3">
    <name type="scientific">Oryza sativa subsp. japonica</name>
    <name type="common">Rice</name>
    <dbReference type="NCBI Taxonomy" id="39947"/>
    <lineage>
        <taxon>Eukaryota</taxon>
        <taxon>Viridiplantae</taxon>
        <taxon>Streptophyta</taxon>
        <taxon>Embryophyta</taxon>
        <taxon>Tracheophyta</taxon>
        <taxon>Spermatophyta</taxon>
        <taxon>Magnoliopsida</taxon>
        <taxon>Liliopsida</taxon>
        <taxon>Poales</taxon>
        <taxon>Poaceae</taxon>
        <taxon>BOP clade</taxon>
        <taxon>Oryzoideae</taxon>
        <taxon>Oryzeae</taxon>
        <taxon>Oryzinae</taxon>
        <taxon>Oryza</taxon>
        <taxon>Oryza sativa</taxon>
    </lineage>
</organism>